<dbReference type="GO" id="GO:0046872">
    <property type="term" value="F:metal ion binding"/>
    <property type="evidence" value="ECO:0007669"/>
    <property type="project" value="UniProtKB-KW"/>
</dbReference>
<dbReference type="GO" id="GO:0005524">
    <property type="term" value="F:ATP binding"/>
    <property type="evidence" value="ECO:0007669"/>
    <property type="project" value="InterPro"/>
</dbReference>
<accession>A0AAD9W163</accession>
<keyword evidence="9 12" id="KW-0238">DNA-binding</keyword>
<dbReference type="PROSITE" id="PS52041">
    <property type="entry name" value="TOPO_IIB"/>
    <property type="match status" value="1"/>
</dbReference>
<keyword evidence="8 12" id="KW-0799">Topoisomerase</keyword>
<comment type="catalytic activity">
    <reaction evidence="1 12">
        <text>ATP-dependent breakage, passage and rejoining of double-stranded DNA.</text>
        <dbReference type="EC" id="5.6.2.2"/>
    </reaction>
</comment>
<organism evidence="16 17">
    <name type="scientific">Phomopsis amygdali</name>
    <name type="common">Fusicoccum amygdali</name>
    <dbReference type="NCBI Taxonomy" id="1214568"/>
    <lineage>
        <taxon>Eukaryota</taxon>
        <taxon>Fungi</taxon>
        <taxon>Dikarya</taxon>
        <taxon>Ascomycota</taxon>
        <taxon>Pezizomycotina</taxon>
        <taxon>Sordariomycetes</taxon>
        <taxon>Sordariomycetidae</taxon>
        <taxon>Diaporthales</taxon>
        <taxon>Diaporthaceae</taxon>
        <taxon>Diaporthe</taxon>
    </lineage>
</organism>
<dbReference type="Gene3D" id="3.40.1360.10">
    <property type="match status" value="1"/>
</dbReference>
<comment type="cofactor">
    <cofactor evidence="2">
        <name>Mg(2+)</name>
        <dbReference type="ChEBI" id="CHEBI:18420"/>
    </cofactor>
</comment>
<comment type="caution">
    <text evidence="16">The sequence shown here is derived from an EMBL/GenBank/DDBJ whole genome shotgun (WGS) entry which is preliminary data.</text>
</comment>
<dbReference type="AlphaFoldDB" id="A0AAD9W163"/>
<evidence type="ECO:0000256" key="4">
    <source>
        <dbReference type="ARBA" id="ARBA00006559"/>
    </source>
</evidence>
<evidence type="ECO:0000256" key="2">
    <source>
        <dbReference type="ARBA" id="ARBA00001946"/>
    </source>
</evidence>
<evidence type="ECO:0000256" key="1">
    <source>
        <dbReference type="ARBA" id="ARBA00000185"/>
    </source>
</evidence>
<dbReference type="PANTHER" id="PTHR10848:SF0">
    <property type="entry name" value="MEIOTIC RECOMBINATION PROTEIN SPO11"/>
    <property type="match status" value="1"/>
</dbReference>
<evidence type="ECO:0000313" key="17">
    <source>
        <dbReference type="Proteomes" id="UP001265746"/>
    </source>
</evidence>
<keyword evidence="7" id="KW-0460">Magnesium</keyword>
<dbReference type="PANTHER" id="PTHR10848">
    <property type="entry name" value="MEIOTIC RECOMBINATION PROTEIN SPO11"/>
    <property type="match status" value="1"/>
</dbReference>
<dbReference type="InterPro" id="IPR036078">
    <property type="entry name" value="Spo11/TopoVI_A_sf"/>
</dbReference>
<keyword evidence="6" id="KW-0479">Metal-binding</keyword>
<dbReference type="Proteomes" id="UP001265746">
    <property type="component" value="Unassembled WGS sequence"/>
</dbReference>
<sequence length="450" mass="50059">MNDDPITSEEHTGDEAFSIVSHIWIDILSTHVPRFAMSDDFPQGLGTFLTSSNALSPSPRVPDGTGRDDLDMSQASQSSRMVNIPDNDSNSVETGLVISKIEDIFAAMVDVLAEGGDALVIPYRCRRASQRGEGVLRFPGSTVQEATKFARMMRIMELAREALVSGRPITKRNIYYQDPDLFKSQSNVDQLVDDLAFTLGVGRNALQIVAASKGLIVGPLSLTMKDNSVVSCSTDQDHSESIPPIGMIRRIDFGDTRWILVIEKEATFRTLAASQYWRHCIHGQGVMVTGKGYADLATLEFLNLVHSARPLIPILGVVDCDPHGIEIMRMYKYGSQSLSHEENARVPGLQWLGVKMDDILGARSQPVGRQRDRRRRNPADSLMPMTMADRKTAQRILRSMSAEDDELDHEEMEQLREIQVMLVLNMKAEIQAIDNMGDLSEWLDDRIGLA</sequence>
<dbReference type="CDD" id="cd00223">
    <property type="entry name" value="TOPRIM_TopoIIB_SPO"/>
    <property type="match status" value="1"/>
</dbReference>
<dbReference type="GO" id="GO:0000228">
    <property type="term" value="C:nuclear chromosome"/>
    <property type="evidence" value="ECO:0007669"/>
    <property type="project" value="TreeGrafter"/>
</dbReference>
<comment type="subcellular location">
    <subcellularLocation>
        <location evidence="3">Nucleus</location>
    </subcellularLocation>
</comment>
<dbReference type="InterPro" id="IPR013049">
    <property type="entry name" value="Spo11/TopoVI_A_N"/>
</dbReference>
<dbReference type="Pfam" id="PF04406">
    <property type="entry name" value="TP6A_N"/>
    <property type="match status" value="1"/>
</dbReference>
<feature type="compositionally biased region" description="Polar residues" evidence="13">
    <location>
        <begin position="73"/>
        <end position="86"/>
    </location>
</feature>
<evidence type="ECO:0000256" key="13">
    <source>
        <dbReference type="SAM" id="MobiDB-lite"/>
    </source>
</evidence>
<dbReference type="SUPFAM" id="SSF56726">
    <property type="entry name" value="DNA topoisomerase IV, alpha subunit"/>
    <property type="match status" value="1"/>
</dbReference>
<dbReference type="GO" id="GO:0007131">
    <property type="term" value="P:reciprocal meiotic recombination"/>
    <property type="evidence" value="ECO:0007669"/>
    <property type="project" value="TreeGrafter"/>
</dbReference>
<keyword evidence="11" id="KW-0539">Nucleus</keyword>
<evidence type="ECO:0000259" key="15">
    <source>
        <dbReference type="Pfam" id="PF21180"/>
    </source>
</evidence>
<feature type="domain" description="Topoisomerase 6 subunit A/Spo11 TOPRIM" evidence="15">
    <location>
        <begin position="259"/>
        <end position="436"/>
    </location>
</feature>
<evidence type="ECO:0000256" key="7">
    <source>
        <dbReference type="ARBA" id="ARBA00022842"/>
    </source>
</evidence>
<dbReference type="GO" id="GO:0042138">
    <property type="term" value="P:meiotic DNA double-strand break formation"/>
    <property type="evidence" value="ECO:0007669"/>
    <property type="project" value="InterPro"/>
</dbReference>
<dbReference type="InterPro" id="IPR036388">
    <property type="entry name" value="WH-like_DNA-bd_sf"/>
</dbReference>
<feature type="domain" description="Spo11/DNA topoisomerase VI subunit A N-terminal" evidence="14">
    <location>
        <begin position="148"/>
        <end position="208"/>
    </location>
</feature>
<evidence type="ECO:0000256" key="6">
    <source>
        <dbReference type="ARBA" id="ARBA00022723"/>
    </source>
</evidence>
<dbReference type="Pfam" id="PF21180">
    <property type="entry name" value="TOP6A-Spo11_Toprim"/>
    <property type="match status" value="1"/>
</dbReference>
<feature type="active site" description="O-(5'-phospho-DNA)-tyrosine intermediate" evidence="12">
    <location>
        <position position="176"/>
    </location>
</feature>
<evidence type="ECO:0000256" key="12">
    <source>
        <dbReference type="PROSITE-ProRule" id="PRU01385"/>
    </source>
</evidence>
<protein>
    <recommendedName>
        <fullName evidence="5">DNA topoisomerase (ATP-hydrolyzing)</fullName>
        <ecNumber evidence="5">5.6.2.2</ecNumber>
    </recommendedName>
</protein>
<dbReference type="PRINTS" id="PR01551">
    <property type="entry name" value="SPO11HOMOLOG"/>
</dbReference>
<dbReference type="GO" id="GO:0000706">
    <property type="term" value="P:meiotic DNA double-strand break processing"/>
    <property type="evidence" value="ECO:0007669"/>
    <property type="project" value="TreeGrafter"/>
</dbReference>
<evidence type="ECO:0000259" key="14">
    <source>
        <dbReference type="Pfam" id="PF04406"/>
    </source>
</evidence>
<evidence type="ECO:0000256" key="11">
    <source>
        <dbReference type="ARBA" id="ARBA00023242"/>
    </source>
</evidence>
<comment type="similarity">
    <text evidence="4 12">Belongs to the TOP6A family.</text>
</comment>
<dbReference type="InterPro" id="IPR002815">
    <property type="entry name" value="Spo11/TopoVI_A"/>
</dbReference>
<dbReference type="PRINTS" id="PR01550">
    <property type="entry name" value="TOP6AFAMILY"/>
</dbReference>
<evidence type="ECO:0000256" key="5">
    <source>
        <dbReference type="ARBA" id="ARBA00012895"/>
    </source>
</evidence>
<dbReference type="EC" id="5.6.2.2" evidence="5"/>
<dbReference type="Gene3D" id="1.10.10.10">
    <property type="entry name" value="Winged helix-like DNA-binding domain superfamily/Winged helix DNA-binding domain"/>
    <property type="match status" value="1"/>
</dbReference>
<keyword evidence="17" id="KW-1185">Reference proteome</keyword>
<evidence type="ECO:0000256" key="9">
    <source>
        <dbReference type="ARBA" id="ARBA00023125"/>
    </source>
</evidence>
<name>A0AAD9W163_PHOAM</name>
<dbReference type="GO" id="GO:0003918">
    <property type="term" value="F:DNA topoisomerase type II (double strand cut, ATP-hydrolyzing) activity"/>
    <property type="evidence" value="ECO:0007669"/>
    <property type="project" value="UniProtKB-UniRule"/>
</dbReference>
<reference evidence="16" key="1">
    <citation type="submission" date="2023-06" db="EMBL/GenBank/DDBJ databases">
        <authorList>
            <person name="Noh H."/>
        </authorList>
    </citation>
    <scope>NUCLEOTIDE SEQUENCE</scope>
    <source>
        <strain evidence="16">DUCC20226</strain>
    </source>
</reference>
<dbReference type="InterPro" id="IPR013048">
    <property type="entry name" value="Meiotic_Spo11"/>
</dbReference>
<evidence type="ECO:0000256" key="10">
    <source>
        <dbReference type="ARBA" id="ARBA00023235"/>
    </source>
</evidence>
<dbReference type="EMBL" id="JAUJFL010000005">
    <property type="protein sequence ID" value="KAK2603186.1"/>
    <property type="molecule type" value="Genomic_DNA"/>
</dbReference>
<dbReference type="InterPro" id="IPR034136">
    <property type="entry name" value="TOPRIM_Topo6A/Spo11"/>
</dbReference>
<gene>
    <name evidence="16" type="ORF">N8I77_009663</name>
</gene>
<feature type="region of interest" description="Disordered" evidence="13">
    <location>
        <begin position="52"/>
        <end position="86"/>
    </location>
</feature>
<keyword evidence="10 12" id="KW-0413">Isomerase</keyword>
<dbReference type="GO" id="GO:0003677">
    <property type="term" value="F:DNA binding"/>
    <property type="evidence" value="ECO:0007669"/>
    <property type="project" value="UniProtKB-UniRule"/>
</dbReference>
<evidence type="ECO:0000256" key="3">
    <source>
        <dbReference type="ARBA" id="ARBA00004123"/>
    </source>
</evidence>
<proteinExistence type="inferred from homology"/>
<evidence type="ECO:0000313" key="16">
    <source>
        <dbReference type="EMBL" id="KAK2603186.1"/>
    </source>
</evidence>
<evidence type="ECO:0000256" key="8">
    <source>
        <dbReference type="ARBA" id="ARBA00023029"/>
    </source>
</evidence>